<dbReference type="PANTHER" id="PTHR47718:SF15">
    <property type="entry name" value="PROTEIN FAR1-RELATED SEQUENCE 5-LIKE"/>
    <property type="match status" value="1"/>
</dbReference>
<organism evidence="6 7">
    <name type="scientific">Citrus x changshan-huyou</name>
    <dbReference type="NCBI Taxonomy" id="2935761"/>
    <lineage>
        <taxon>Eukaryota</taxon>
        <taxon>Viridiplantae</taxon>
        <taxon>Streptophyta</taxon>
        <taxon>Embryophyta</taxon>
        <taxon>Tracheophyta</taxon>
        <taxon>Spermatophyta</taxon>
        <taxon>Magnoliopsida</taxon>
        <taxon>eudicotyledons</taxon>
        <taxon>Gunneridae</taxon>
        <taxon>Pentapetalae</taxon>
        <taxon>rosids</taxon>
        <taxon>malvids</taxon>
        <taxon>Sapindales</taxon>
        <taxon>Rutaceae</taxon>
        <taxon>Aurantioideae</taxon>
        <taxon>Citrus</taxon>
    </lineage>
</organism>
<dbReference type="AlphaFoldDB" id="A0AAP0QT63"/>
<dbReference type="InterPro" id="IPR007527">
    <property type="entry name" value="Znf_SWIM"/>
</dbReference>
<proteinExistence type="predicted"/>
<evidence type="ECO:0000256" key="4">
    <source>
        <dbReference type="PROSITE-ProRule" id="PRU00325"/>
    </source>
</evidence>
<dbReference type="InterPro" id="IPR006564">
    <property type="entry name" value="Znf_PMZ"/>
</dbReference>
<keyword evidence="2 4" id="KW-0863">Zinc-finger</keyword>
<dbReference type="Pfam" id="PF10551">
    <property type="entry name" value="MULE"/>
    <property type="match status" value="1"/>
</dbReference>
<evidence type="ECO:0000313" key="7">
    <source>
        <dbReference type="Proteomes" id="UP001428341"/>
    </source>
</evidence>
<feature type="domain" description="SWIM-type" evidence="5">
    <location>
        <begin position="580"/>
        <end position="616"/>
    </location>
</feature>
<evidence type="ECO:0000256" key="3">
    <source>
        <dbReference type="ARBA" id="ARBA00022833"/>
    </source>
</evidence>
<evidence type="ECO:0000256" key="1">
    <source>
        <dbReference type="ARBA" id="ARBA00022723"/>
    </source>
</evidence>
<evidence type="ECO:0000256" key="2">
    <source>
        <dbReference type="ARBA" id="ARBA00022771"/>
    </source>
</evidence>
<dbReference type="EMBL" id="JBCGBO010000002">
    <property type="protein sequence ID" value="KAK9222325.1"/>
    <property type="molecule type" value="Genomic_DNA"/>
</dbReference>
<reference evidence="6 7" key="1">
    <citation type="submission" date="2024-05" db="EMBL/GenBank/DDBJ databases">
        <title>Haplotype-resolved chromosome-level genome assembly of Huyou (Citrus changshanensis).</title>
        <authorList>
            <person name="Miao C."/>
            <person name="Chen W."/>
            <person name="Wu Y."/>
            <person name="Wang L."/>
            <person name="Zhao S."/>
            <person name="Grierson D."/>
            <person name="Xu C."/>
            <person name="Chen K."/>
        </authorList>
    </citation>
    <scope>NUCLEOTIDE SEQUENCE [LARGE SCALE GENOMIC DNA]</scope>
    <source>
        <strain evidence="6">01-14</strain>
        <tissue evidence="6">Leaf</tissue>
    </source>
</reference>
<dbReference type="PANTHER" id="PTHR47718">
    <property type="entry name" value="OS01G0519700 PROTEIN"/>
    <property type="match status" value="1"/>
</dbReference>
<sequence length="856" mass="97973">MRQDTAVAVSVHNNGAASLEGAISDDSLSLAACTFNSTSSNQFESLLPNSEANTQPSNSDRTFSSYASRDRLSESDVIGRVFSSIEEAETFYFDYAKSIGFSVRKNIMRTNVQGQVTVRRWVCSKEGKRSKKYLELPDRKKTAKPLTRELCRAAFRIRFDHRKGVWVACEWVDTHTHVLVPVVQVQFLRSTRQVSDVDYATASTMYLFGMKPSRIHELMAKCSGGYENVGFTRNDLSNRLYEGRREQILQTDSETFISLLRGKQDMDPGFYYQYTIDSEGRLSDTFWCDSGMRAEFHYFGDVLSFDSTYRTNAYNKPLVLFVGLNHHMRSIVFGFALLSSETEDKYIWLLRTFLSAMDGKMHVSIVTDGDRAMRNAIRTVFPDASHRLCYWHLERNATANISDPNFTSAFKDVMLNYMADDEFQFKWDQMIGKFHLTNNEWIKKLYSDRHMWAETFLRHNFFGGLRSNQRCESMNAYINQYVDGKLMLFEFVMQMEFLISRLRYKEAEDDHRSCQTMPVLITHLQKHYEQQAAIIYTRTVFNRVLKELREDGLLYISNCMSDVGRRIYVIKKFKLEDRSWRVIFHEADSKLVCTCHLMQSLGIPCSHSFTVMKVENLSEIPKCMILPRWTKNSKIAQSYLQHFSSKPSMNETARIGSLTIACRNLIHFAAKTVDGYNDAIQVIHGLTLRAQDVLDIDAIPRASTKGRPVDIIKDPLIIKTKGSAKTTKASIKKRLCGTCQQPGHTKRTCIQNGGVKGNCDTDNGSFCTDFVSENTFNTTIATTTATLDMSTWGDDISIGTTSTEVDHNESFVLPVLNRCDGQSSNGFTFPSQDLSQNNRGGTIPPQWHERWHYNVR</sequence>
<keyword evidence="1" id="KW-0479">Metal-binding</keyword>
<dbReference type="InterPro" id="IPR004330">
    <property type="entry name" value="FAR1_DNA_bnd_dom"/>
</dbReference>
<accession>A0AAP0QT63</accession>
<name>A0AAP0QT63_9ROSI</name>
<dbReference type="Pfam" id="PF03101">
    <property type="entry name" value="FAR1"/>
    <property type="match status" value="1"/>
</dbReference>
<dbReference type="SMART" id="SM00575">
    <property type="entry name" value="ZnF_PMZ"/>
    <property type="match status" value="1"/>
</dbReference>
<gene>
    <name evidence="6" type="ORF">WN944_010760</name>
</gene>
<evidence type="ECO:0000313" key="6">
    <source>
        <dbReference type="EMBL" id="KAK9222325.1"/>
    </source>
</evidence>
<dbReference type="GO" id="GO:0008270">
    <property type="term" value="F:zinc ion binding"/>
    <property type="evidence" value="ECO:0007669"/>
    <property type="project" value="UniProtKB-KW"/>
</dbReference>
<protein>
    <recommendedName>
        <fullName evidence="5">SWIM-type domain-containing protein</fullName>
    </recommendedName>
</protein>
<comment type="caution">
    <text evidence="6">The sequence shown here is derived from an EMBL/GenBank/DDBJ whole genome shotgun (WGS) entry which is preliminary data.</text>
</comment>
<dbReference type="InterPro" id="IPR018289">
    <property type="entry name" value="MULE_transposase_dom"/>
</dbReference>
<keyword evidence="7" id="KW-1185">Reference proteome</keyword>
<dbReference type="PROSITE" id="PS50966">
    <property type="entry name" value="ZF_SWIM"/>
    <property type="match status" value="1"/>
</dbReference>
<dbReference type="Proteomes" id="UP001428341">
    <property type="component" value="Unassembled WGS sequence"/>
</dbReference>
<evidence type="ECO:0000259" key="5">
    <source>
        <dbReference type="PROSITE" id="PS50966"/>
    </source>
</evidence>
<keyword evidence="3" id="KW-0862">Zinc</keyword>